<dbReference type="InterPro" id="IPR015943">
    <property type="entry name" value="WD40/YVTN_repeat-like_dom_sf"/>
</dbReference>
<dbReference type="Gene3D" id="2.130.10.10">
    <property type="entry name" value="YVTN repeat-like/Quinoprotein amine dehydrogenase"/>
    <property type="match status" value="4"/>
</dbReference>
<dbReference type="PROSITE" id="PS50294">
    <property type="entry name" value="WD_REPEATS_REGION"/>
    <property type="match status" value="2"/>
</dbReference>
<feature type="domain" description="Anaphase-promoting complex subunit 4-like WD40" evidence="6">
    <location>
        <begin position="156"/>
        <end position="210"/>
    </location>
</feature>
<feature type="repeat" description="WD" evidence="3">
    <location>
        <begin position="564"/>
        <end position="605"/>
    </location>
</feature>
<dbReference type="SUPFAM" id="SSF52129">
    <property type="entry name" value="Caspase-like"/>
    <property type="match status" value="1"/>
</dbReference>
<dbReference type="InterPro" id="IPR011600">
    <property type="entry name" value="Pept_C14_caspase"/>
</dbReference>
<dbReference type="InterPro" id="IPR036322">
    <property type="entry name" value="WD40_repeat_dom_sf"/>
</dbReference>
<dbReference type="Gene3D" id="3.40.50.1460">
    <property type="match status" value="1"/>
</dbReference>
<feature type="domain" description="Peptidase C14 caspase" evidence="5">
    <location>
        <begin position="808"/>
        <end position="1067"/>
    </location>
</feature>
<sequence>MKITLSILLFFLCSDFTVAQTTDQIELLLPVSHKYAIQRLALSNNGRYFATGANDGYIKVWDAREASLLFTLGENTLDGVGVGSLCFTPDSKYLLSGLLNVYVWDVATGQQVMELKAFSGAYCYTIDISADSKTALVGCGAPSLWDIASGKLLRKYEQPGLIRCLKFSKDGSRFIAGWNDGVVRLFNSNSSTVVKEFKLTDRKISSVCFSNDDSKVIFADEGGTIYLCEVSSGRLINSFKGTATWDKSIVFTPDGNSIMVANGQNVQKINVNNGNSKIVLDNENLNDIAYSADRKRVLVPVKGTETLYGATDAKIMDLESGESVKEFRNRFSSFRELRFSPDNQMLATVVNRREIRIIDLSNITGFRAIYSDFVGYLNFSPDNHYLIFGHGGLSKNFLSVVDLSNLNTVKELEMDGVVSSTAFSSDGKLMIVGLMSGEVVIIDRSIWSVIATFKAITDASNRVYFSTDNKQVLYATASMLDVVDIAGKKRVWYYPHDVPLDEQKFPKVDVRNWDPEARTLIELFRNGGLSHREVISKDGHSIFISRDGPLFIKKDMESGAVMSYKGHQGKILFISPSNNNKLIATTADDNSIRIWDSSSGKTLVSYFAIDSADWFWITPDNYYYSSKYASRVVSFRKNKQIYRFQQFDLELNRPDLVMKNIGLSSDSLVLFYSQLVEKRFRTMGLKPGDNLVSFSVPSLDIANIDAIPDITDKPIVSLNVKATSANENLKKVNIWVNGVPVYHTALEKNKEVSGLSFNGWFNVPLAEGKNLIEVSAFNQSEKESLIKSISIIYTPVVKRKPDLYIVSIGVSKYKNYPDSKLKYADKDARDIVRKFRTSTLFGKIYSDTLTNTLANRTNILKIKNLFSKARPDDVVILSYSGHGLIDAGRDFYFATNTINLDSVAATAVSFKEMESLLDDIPSYKKMLLIDACYSGEVDKEEVRAILAKSDSAKSLSVSDAKPIIPHNALKLDKQSTFELIKESFLDLRRRTGTVVISSSSGVDVSYEKDKWQNGLFTYAVLHSLENIKETDLNGDGLYVSELIPFVLKTVKDLSGGIQVPTIREENIDFDFRIW</sequence>
<evidence type="ECO:0000256" key="1">
    <source>
        <dbReference type="ARBA" id="ARBA00022574"/>
    </source>
</evidence>
<dbReference type="InterPro" id="IPR019775">
    <property type="entry name" value="WD40_repeat_CS"/>
</dbReference>
<dbReference type="PANTHER" id="PTHR19879">
    <property type="entry name" value="TRANSCRIPTION INITIATION FACTOR TFIID"/>
    <property type="match status" value="1"/>
</dbReference>
<dbReference type="PANTHER" id="PTHR19879:SF9">
    <property type="entry name" value="TRANSCRIPTION INITIATION FACTOR TFIID SUBUNIT 5"/>
    <property type="match status" value="1"/>
</dbReference>
<protein>
    <submittedName>
        <fullName evidence="7">Caspase family protein</fullName>
    </submittedName>
</protein>
<evidence type="ECO:0000313" key="8">
    <source>
        <dbReference type="Proteomes" id="UP001589828"/>
    </source>
</evidence>
<dbReference type="InterPro" id="IPR001680">
    <property type="entry name" value="WD40_rpt"/>
</dbReference>
<evidence type="ECO:0000259" key="6">
    <source>
        <dbReference type="Pfam" id="PF12894"/>
    </source>
</evidence>
<name>A0ABV6L6P3_9SPHI</name>
<dbReference type="EMBL" id="JBHLTS010000022">
    <property type="protein sequence ID" value="MFC0515136.1"/>
    <property type="molecule type" value="Genomic_DNA"/>
</dbReference>
<dbReference type="Proteomes" id="UP001589828">
    <property type="component" value="Unassembled WGS sequence"/>
</dbReference>
<dbReference type="Pfam" id="PF00656">
    <property type="entry name" value="Peptidase_C14"/>
    <property type="match status" value="1"/>
</dbReference>
<dbReference type="SUPFAM" id="SSF50978">
    <property type="entry name" value="WD40 repeat-like"/>
    <property type="match status" value="2"/>
</dbReference>
<proteinExistence type="predicted"/>
<dbReference type="PROSITE" id="PS50082">
    <property type="entry name" value="WD_REPEATS_2"/>
    <property type="match status" value="2"/>
</dbReference>
<dbReference type="PROSITE" id="PS00678">
    <property type="entry name" value="WD_REPEATS_1"/>
    <property type="match status" value="1"/>
</dbReference>
<feature type="signal peptide" evidence="4">
    <location>
        <begin position="1"/>
        <end position="19"/>
    </location>
</feature>
<gene>
    <name evidence="7" type="ORF">ACFFGT_13035</name>
</gene>
<dbReference type="InterPro" id="IPR024977">
    <property type="entry name" value="Apc4-like_WD40_dom"/>
</dbReference>
<organism evidence="7 8">
    <name type="scientific">Mucilaginibacter angelicae</name>
    <dbReference type="NCBI Taxonomy" id="869718"/>
    <lineage>
        <taxon>Bacteria</taxon>
        <taxon>Pseudomonadati</taxon>
        <taxon>Bacteroidota</taxon>
        <taxon>Sphingobacteriia</taxon>
        <taxon>Sphingobacteriales</taxon>
        <taxon>Sphingobacteriaceae</taxon>
        <taxon>Mucilaginibacter</taxon>
    </lineage>
</organism>
<keyword evidence="2" id="KW-0677">Repeat</keyword>
<dbReference type="InterPro" id="IPR029030">
    <property type="entry name" value="Caspase-like_dom_sf"/>
</dbReference>
<dbReference type="Pfam" id="PF12894">
    <property type="entry name" value="ANAPC4_WD40"/>
    <property type="match status" value="1"/>
</dbReference>
<keyword evidence="8" id="KW-1185">Reference proteome</keyword>
<comment type="caution">
    <text evidence="7">The sequence shown here is derived from an EMBL/GenBank/DDBJ whole genome shotgun (WGS) entry which is preliminary data.</text>
</comment>
<accession>A0ABV6L6P3</accession>
<evidence type="ECO:0000259" key="5">
    <source>
        <dbReference type="Pfam" id="PF00656"/>
    </source>
</evidence>
<feature type="chain" id="PRO_5046397993" evidence="4">
    <location>
        <begin position="20"/>
        <end position="1074"/>
    </location>
</feature>
<evidence type="ECO:0000256" key="3">
    <source>
        <dbReference type="PROSITE-ProRule" id="PRU00221"/>
    </source>
</evidence>
<dbReference type="SMART" id="SM00320">
    <property type="entry name" value="WD40"/>
    <property type="match status" value="8"/>
</dbReference>
<dbReference type="RefSeq" id="WP_377022975.1">
    <property type="nucleotide sequence ID" value="NZ_JBHLTS010000022.1"/>
</dbReference>
<keyword evidence="1 3" id="KW-0853">WD repeat</keyword>
<evidence type="ECO:0000256" key="4">
    <source>
        <dbReference type="SAM" id="SignalP"/>
    </source>
</evidence>
<feature type="repeat" description="WD" evidence="3">
    <location>
        <begin position="30"/>
        <end position="71"/>
    </location>
</feature>
<evidence type="ECO:0000313" key="7">
    <source>
        <dbReference type="EMBL" id="MFC0515136.1"/>
    </source>
</evidence>
<keyword evidence="4" id="KW-0732">Signal</keyword>
<reference evidence="7 8" key="1">
    <citation type="submission" date="2024-09" db="EMBL/GenBank/DDBJ databases">
        <authorList>
            <person name="Sun Q."/>
            <person name="Mori K."/>
        </authorList>
    </citation>
    <scope>NUCLEOTIDE SEQUENCE [LARGE SCALE GENOMIC DNA]</scope>
    <source>
        <strain evidence="7 8">NCAIM B.02415</strain>
    </source>
</reference>
<dbReference type="Pfam" id="PF00400">
    <property type="entry name" value="WD40"/>
    <property type="match status" value="2"/>
</dbReference>
<evidence type="ECO:0000256" key="2">
    <source>
        <dbReference type="ARBA" id="ARBA00022737"/>
    </source>
</evidence>